<feature type="transmembrane region" description="Helical" evidence="7">
    <location>
        <begin position="234"/>
        <end position="257"/>
    </location>
</feature>
<dbReference type="CDD" id="cd06173">
    <property type="entry name" value="MFS_MefA_like"/>
    <property type="match status" value="1"/>
</dbReference>
<sequence length="432" mass="46670">MSESGEAKKSARYRIDLTPLKKYPDFRNLWASGLITYLGSMITYVAVPFQIKELTNSYIAVGLSGVIEIVPLILFGLYGGVLADYVDRKKMIWATEFASLFLVAILLVNSFLPDPNLILIYVVIGLFAAVNGLQRPSADAILPRLVGHADLPAASALMSLRWQLGVIIGPTIGGILISTFSISIGYIADIATFLISLAFLTRVRNVPASPEAEKPSLAGLIEGVRYAFSRQDLLGTYLIDLAAMFFAMPTALIPFWADQLGTPWALGFLYAAGTVGSVAVTLTSGWTKHYRFHGRAVIIAAIGWGGAIALAGISHSLYLVLFFLAAAGAADMVSALFRGTIWNQTIPDEYRGRLAGIELLSYSIGPLAGQMRAASMAAVTTLNFSVTFGGVLCILSVAILAIFLPKFRKYDAETNEFAVQMRKFRAENEKSA</sequence>
<dbReference type="InterPro" id="IPR036259">
    <property type="entry name" value="MFS_trans_sf"/>
</dbReference>
<evidence type="ECO:0000256" key="1">
    <source>
        <dbReference type="ARBA" id="ARBA00004651"/>
    </source>
</evidence>
<keyword evidence="3" id="KW-1003">Cell membrane</keyword>
<dbReference type="GO" id="GO:0005886">
    <property type="term" value="C:plasma membrane"/>
    <property type="evidence" value="ECO:0007669"/>
    <property type="project" value="UniProtKB-SubCell"/>
</dbReference>
<feature type="transmembrane region" description="Helical" evidence="7">
    <location>
        <begin position="319"/>
        <end position="338"/>
    </location>
</feature>
<keyword evidence="6 7" id="KW-0472">Membrane</keyword>
<feature type="transmembrane region" description="Helical" evidence="7">
    <location>
        <begin position="117"/>
        <end position="133"/>
    </location>
</feature>
<feature type="transmembrane region" description="Helical" evidence="7">
    <location>
        <begin position="296"/>
        <end position="313"/>
    </location>
</feature>
<feature type="transmembrane region" description="Helical" evidence="7">
    <location>
        <begin position="384"/>
        <end position="404"/>
    </location>
</feature>
<protein>
    <submittedName>
        <fullName evidence="9">Unannotated protein</fullName>
    </submittedName>
</protein>
<name>A0A6J6YR52_9ZZZZ</name>
<feature type="transmembrane region" description="Helical" evidence="7">
    <location>
        <begin position="176"/>
        <end position="200"/>
    </location>
</feature>
<evidence type="ECO:0000256" key="4">
    <source>
        <dbReference type="ARBA" id="ARBA00022692"/>
    </source>
</evidence>
<evidence type="ECO:0000259" key="8">
    <source>
        <dbReference type="PROSITE" id="PS50850"/>
    </source>
</evidence>
<organism evidence="9">
    <name type="scientific">freshwater metagenome</name>
    <dbReference type="NCBI Taxonomy" id="449393"/>
    <lineage>
        <taxon>unclassified sequences</taxon>
        <taxon>metagenomes</taxon>
        <taxon>ecological metagenomes</taxon>
    </lineage>
</organism>
<dbReference type="InterPro" id="IPR010290">
    <property type="entry name" value="TM_effector"/>
</dbReference>
<proteinExistence type="predicted"/>
<feature type="transmembrane region" description="Helical" evidence="7">
    <location>
        <begin position="57"/>
        <end position="79"/>
    </location>
</feature>
<reference evidence="9" key="1">
    <citation type="submission" date="2020-05" db="EMBL/GenBank/DDBJ databases">
        <authorList>
            <person name="Chiriac C."/>
            <person name="Salcher M."/>
            <person name="Ghai R."/>
            <person name="Kavagutti S V."/>
        </authorList>
    </citation>
    <scope>NUCLEOTIDE SEQUENCE</scope>
</reference>
<dbReference type="EMBL" id="CAFAAX010000033">
    <property type="protein sequence ID" value="CAB4809708.1"/>
    <property type="molecule type" value="Genomic_DNA"/>
</dbReference>
<feature type="transmembrane region" description="Helical" evidence="7">
    <location>
        <begin position="263"/>
        <end position="284"/>
    </location>
</feature>
<keyword evidence="5 7" id="KW-1133">Transmembrane helix</keyword>
<evidence type="ECO:0000256" key="2">
    <source>
        <dbReference type="ARBA" id="ARBA00022448"/>
    </source>
</evidence>
<dbReference type="PROSITE" id="PS50850">
    <property type="entry name" value="MFS"/>
    <property type="match status" value="1"/>
</dbReference>
<dbReference type="AlphaFoldDB" id="A0A6J6YR52"/>
<dbReference type="SUPFAM" id="SSF103473">
    <property type="entry name" value="MFS general substrate transporter"/>
    <property type="match status" value="1"/>
</dbReference>
<dbReference type="PANTHER" id="PTHR23513:SF9">
    <property type="entry name" value="ENTEROBACTIN EXPORTER ENTS"/>
    <property type="match status" value="1"/>
</dbReference>
<dbReference type="InterPro" id="IPR020846">
    <property type="entry name" value="MFS_dom"/>
</dbReference>
<dbReference type="PANTHER" id="PTHR23513">
    <property type="entry name" value="INTEGRAL MEMBRANE EFFLUX PROTEIN-RELATED"/>
    <property type="match status" value="1"/>
</dbReference>
<evidence type="ECO:0000256" key="6">
    <source>
        <dbReference type="ARBA" id="ARBA00023136"/>
    </source>
</evidence>
<keyword evidence="2" id="KW-0813">Transport</keyword>
<keyword evidence="4 7" id="KW-0812">Transmembrane</keyword>
<evidence type="ECO:0000313" key="9">
    <source>
        <dbReference type="EMBL" id="CAB4809708.1"/>
    </source>
</evidence>
<evidence type="ECO:0000256" key="7">
    <source>
        <dbReference type="SAM" id="Phobius"/>
    </source>
</evidence>
<dbReference type="GO" id="GO:0022857">
    <property type="term" value="F:transmembrane transporter activity"/>
    <property type="evidence" value="ECO:0007669"/>
    <property type="project" value="InterPro"/>
</dbReference>
<gene>
    <name evidence="9" type="ORF">UFOPK3119_00401</name>
</gene>
<dbReference type="Gene3D" id="1.20.1250.20">
    <property type="entry name" value="MFS general substrate transporter like domains"/>
    <property type="match status" value="1"/>
</dbReference>
<evidence type="ECO:0000256" key="5">
    <source>
        <dbReference type="ARBA" id="ARBA00022989"/>
    </source>
</evidence>
<comment type="subcellular location">
    <subcellularLocation>
        <location evidence="1">Cell membrane</location>
        <topology evidence="1">Multi-pass membrane protein</topology>
    </subcellularLocation>
</comment>
<evidence type="ECO:0000256" key="3">
    <source>
        <dbReference type="ARBA" id="ARBA00022475"/>
    </source>
</evidence>
<feature type="domain" description="Major facilitator superfamily (MFS) profile" evidence="8">
    <location>
        <begin position="228"/>
        <end position="432"/>
    </location>
</feature>
<feature type="transmembrane region" description="Helical" evidence="7">
    <location>
        <begin position="29"/>
        <end position="51"/>
    </location>
</feature>
<dbReference type="Pfam" id="PF05977">
    <property type="entry name" value="MFS_3"/>
    <property type="match status" value="1"/>
</dbReference>
<feature type="transmembrane region" description="Helical" evidence="7">
    <location>
        <begin position="91"/>
        <end position="111"/>
    </location>
</feature>
<accession>A0A6J6YR52</accession>